<evidence type="ECO:0000313" key="7">
    <source>
        <dbReference type="Proteomes" id="UP000499080"/>
    </source>
</evidence>
<evidence type="ECO:0000256" key="4">
    <source>
        <dbReference type="SAM" id="MobiDB-lite"/>
    </source>
</evidence>
<evidence type="ECO:0000256" key="1">
    <source>
        <dbReference type="ARBA" id="ARBA00004123"/>
    </source>
</evidence>
<comment type="similarity">
    <text evidence="2">Belongs to the lin-54 family.</text>
</comment>
<dbReference type="PANTHER" id="PTHR46704:SF9">
    <property type="entry name" value="BHLH DOMAIN-CONTAINING PROTEIN"/>
    <property type="match status" value="1"/>
</dbReference>
<comment type="subcellular location">
    <subcellularLocation>
        <location evidence="1">Nucleus</location>
    </subcellularLocation>
</comment>
<feature type="region of interest" description="Disordered" evidence="4">
    <location>
        <begin position="87"/>
        <end position="115"/>
    </location>
</feature>
<organism evidence="6 7">
    <name type="scientific">Araneus ventricosus</name>
    <name type="common">Orbweaver spider</name>
    <name type="synonym">Epeira ventricosa</name>
    <dbReference type="NCBI Taxonomy" id="182803"/>
    <lineage>
        <taxon>Eukaryota</taxon>
        <taxon>Metazoa</taxon>
        <taxon>Ecdysozoa</taxon>
        <taxon>Arthropoda</taxon>
        <taxon>Chelicerata</taxon>
        <taxon>Arachnida</taxon>
        <taxon>Araneae</taxon>
        <taxon>Araneomorphae</taxon>
        <taxon>Entelegynae</taxon>
        <taxon>Araneoidea</taxon>
        <taxon>Araneidae</taxon>
        <taxon>Araneus</taxon>
    </lineage>
</organism>
<dbReference type="PROSITE" id="PS51634">
    <property type="entry name" value="CRC"/>
    <property type="match status" value="1"/>
</dbReference>
<name>A0A4Y2F5A1_ARAVE</name>
<dbReference type="InterPro" id="IPR033467">
    <property type="entry name" value="Tesmin/TSO1-like_CXC"/>
</dbReference>
<dbReference type="OrthoDB" id="8300196at2759"/>
<sequence>MECKIHVVEDCVDALQCCSVASLEKIKFCIDQWIFTDEKEAKVAAQLKAFFNEDNSQQSISYHRRCYMRFTDKRRIIAAIKRKQNRKDNDSFDSEENSNKSVETSTKRRMRSNTLTTPITSRSKNVLPKVCIICKKKKQILDKITNKRIIEKLNQCETNSNLFLEAALQKNDEEILLQIRGKDLVAIEVCYHSSCYKKYTRFLTRPASTIQKDENQNSFLKFCKDVIEKRIIVENQILRMNELTRLFIKTVFEEENLELNYTNGNLKRRLKMRYPQLRFVKRAKRTQCELVLHETPDADVARSLDSVSCTSSDSDSSIPEESNKFSISDNEVLQTLYSSSLTLKSYIDNSPSLECVWPPSATDLTIEAAESLVPSTLFNFLAWITGISDDPQLNEYVSVNEKSKRKLLSIAQDIIFLASGCKKHTPKHLVLGMTVRHLTGSAKLTGLLSGLGHSVSQSTILQLDTDIALLQLKNQSLFPKTFIPNVFTTLVWDNSDFGEETLSGGGTTHCTNGIILQWESTAEVHAILSEPLKRNRKRTLEPPSSVIVPLKNFKRSGPQNPISIDNILFSDKYGTCSQEPFKKIDSAFYLSKLSEHAKIHMPGWTGFNTYLHNNMSISLTEIGYLPILDANPTEMSTVNTILDKSLKIADELKLSTIVVVMDQALYCKAQQIRWSNKEYEERIILRLGEFHTLMSFLAIIGKRFRDAGLEDIFIESGLVAQNSLNGVMNGHHYNRSIRAHKIMAEALESLRWQSFIEQADKTTVDIVNTTSEELYLSYKNKTFLNILEQENIDSVLKMYSNYVKQHCLESPTFKFWTSYLEMVEMMLLFQRATREGNWILHLSTVSIMMPWYFAYDRVNYARYLPVYWTEMVNLEERHPSIYQEFLKGHFVVQRQQKYGFNLTACDQVIEQTFNRESKSKGGLTGITLKRGAAHRWVLSQHERSSISNQCEIMAGKEFLSRNRKELDQSRMKCDAMHTKNVRDSLLSFINPFNNKNDQLVNIVTGGIISDSIKNDIENAYAYGNKEFSTFINDRLVEKKIDLFHPIKYLKLKTFSDAGKNVQTSVKSENIALKTSRQLLSRLLLVAKVKNLNLEDLMAFSLNPIPTALGNYDGSLVKTNKAKLMHFILGHQNIHLSITNISPNSTLIIDGMAMLHQLKCVPSTFGELAQNLLKQLINTATELNCTRVDFVTDSYPDISIKQGERSRRSTVGVQLFKITSENQPIPKQWKKFLALGVNKEAIITFLYQIWTSLPAELYKNIIFFITHQTKCYSINNDAGNLNISDITDLHCDHEEADSRMLLHAFHASKTYKNVIIKSCDTDILVIALSLGIKIDCNLYILNDSQHNRNLISIADIYENLDKSVCEAMIGIHAFTGCDSVSAFKGKGKSSPVKLMMASNEYTKAFINLGESWIVNTDLKLTLEKFVCDLYGYKGCSSINFCRYNWLRLGSLSDTNLPPNQDSLQKHILRANYQAGINRRSLSNFINAPCPSQHGWKISEGILEVDWMSEDPVPPALIGNVHCKCKNNRCSTGSCFCHSSKLHCSELCLCTECANLPDNAD</sequence>
<dbReference type="EMBL" id="BGPR01000818">
    <property type="protein sequence ID" value="GBM36742.1"/>
    <property type="molecule type" value="Genomic_DNA"/>
</dbReference>
<dbReference type="InterPro" id="IPR005172">
    <property type="entry name" value="CRC"/>
</dbReference>
<evidence type="ECO:0000256" key="2">
    <source>
        <dbReference type="ARBA" id="ARBA00007267"/>
    </source>
</evidence>
<evidence type="ECO:0000313" key="6">
    <source>
        <dbReference type="EMBL" id="GBM36742.1"/>
    </source>
</evidence>
<keyword evidence="3" id="KW-0539">Nucleus</keyword>
<gene>
    <name evidence="6" type="ORF">AVEN_171855_1</name>
</gene>
<dbReference type="Proteomes" id="UP000499080">
    <property type="component" value="Unassembled WGS sequence"/>
</dbReference>
<accession>A0A4Y2F5A1</accession>
<evidence type="ECO:0000259" key="5">
    <source>
        <dbReference type="PROSITE" id="PS51634"/>
    </source>
</evidence>
<comment type="caution">
    <text evidence="6">The sequence shown here is derived from an EMBL/GenBank/DDBJ whole genome shotgun (WGS) entry which is preliminary data.</text>
</comment>
<protein>
    <recommendedName>
        <fullName evidence="5">CRC domain-containing protein</fullName>
    </recommendedName>
</protein>
<dbReference type="PANTHER" id="PTHR46704">
    <property type="entry name" value="CXC DOMAIN-CONTAINING PROTEIN-RELATED"/>
    <property type="match status" value="1"/>
</dbReference>
<keyword evidence="7" id="KW-1185">Reference proteome</keyword>
<feature type="domain" description="CRC" evidence="5">
    <location>
        <begin position="1517"/>
        <end position="1559"/>
    </location>
</feature>
<reference evidence="6 7" key="1">
    <citation type="journal article" date="2019" name="Sci. Rep.">
        <title>Orb-weaving spider Araneus ventricosus genome elucidates the spidroin gene catalogue.</title>
        <authorList>
            <person name="Kono N."/>
            <person name="Nakamura H."/>
            <person name="Ohtoshi R."/>
            <person name="Moran D.A.P."/>
            <person name="Shinohara A."/>
            <person name="Yoshida Y."/>
            <person name="Fujiwara M."/>
            <person name="Mori M."/>
            <person name="Tomita M."/>
            <person name="Arakawa K."/>
        </authorList>
    </citation>
    <scope>NUCLEOTIDE SEQUENCE [LARGE SCALE GENOMIC DNA]</scope>
</reference>
<evidence type="ECO:0000256" key="3">
    <source>
        <dbReference type="ARBA" id="ARBA00023242"/>
    </source>
</evidence>
<dbReference type="GO" id="GO:0005634">
    <property type="term" value="C:nucleus"/>
    <property type="evidence" value="ECO:0007669"/>
    <property type="project" value="UniProtKB-SubCell"/>
</dbReference>
<dbReference type="SMART" id="SM01114">
    <property type="entry name" value="CXC"/>
    <property type="match status" value="1"/>
</dbReference>
<proteinExistence type="inferred from homology"/>